<evidence type="ECO:0000259" key="2">
    <source>
        <dbReference type="PROSITE" id="PS50994"/>
    </source>
</evidence>
<dbReference type="EMBL" id="BAAARN010000001">
    <property type="protein sequence ID" value="GAA2735219.1"/>
    <property type="molecule type" value="Genomic_DNA"/>
</dbReference>
<feature type="compositionally biased region" description="Basic and acidic residues" evidence="1">
    <location>
        <begin position="16"/>
        <end position="32"/>
    </location>
</feature>
<sequence length="593" mass="64114">MSGNAGARIFALAAAREGRSAETAPRRSDGHRLGNHGNRAHTLTRTKTITDLKDVLAITGKVTSADKAAVARAAGVTARTVNRWWAAELNRQVQAAHRHAATTTAPIVLPRHLYRYAEPNKVQLTPDEIAFVARHTTIRAALDKFRADPTHRLSNYGLSTLYTAYANVAAPVRAGARYGASAGRKIEATFPLTGRDGVNESWSIDEYDLKVTADHYGLQVEPKVLIVRDRCSGLPLSYVVLPRAATGTDTGVVLAAAAIGYTVTHPDDPGREVRVTGVARHLTSDQGGSFLGETGAAAARRLGIGLTPVPSHQPQANGDHEVMHQSLLRHLADGPGSRRGWTDRAGNRLHHGVLPYDTVLAEVETWFLTHINTPYTSGPRRGRTRLQEYADHLEAGTVFRGHDLSAADEGDVAPEVGTRKYDPTRGIAWQNRYWLSPQLASAANPGQTVHLRQLLNPDVLYAYDAQGRFLGLLTPRDDADLADIEAVHRDRVARERFVKDRVAHPRAQAAQVDAARAQAEVAERLADAAAQEDPWTPASARLAVGNVSVDLTTGEVLPADVSNLDDEDAVANTLADMFNPRPVRDVGGDHDAP</sequence>
<gene>
    <name evidence="3" type="ORF">GCM10009867_17040</name>
</gene>
<evidence type="ECO:0000256" key="1">
    <source>
        <dbReference type="SAM" id="MobiDB-lite"/>
    </source>
</evidence>
<dbReference type="RefSeq" id="WP_344192127.1">
    <property type="nucleotide sequence ID" value="NZ_BAAARN010000001.1"/>
</dbReference>
<dbReference type="InterPro" id="IPR012337">
    <property type="entry name" value="RNaseH-like_sf"/>
</dbReference>
<feature type="region of interest" description="Disordered" evidence="1">
    <location>
        <begin position="16"/>
        <end position="41"/>
    </location>
</feature>
<dbReference type="SUPFAM" id="SSF53098">
    <property type="entry name" value="Ribonuclease H-like"/>
    <property type="match status" value="1"/>
</dbReference>
<proteinExistence type="predicted"/>
<organism evidence="3 4">
    <name type="scientific">Pedococcus aerophilus</name>
    <dbReference type="NCBI Taxonomy" id="436356"/>
    <lineage>
        <taxon>Bacteria</taxon>
        <taxon>Bacillati</taxon>
        <taxon>Actinomycetota</taxon>
        <taxon>Actinomycetes</taxon>
        <taxon>Micrococcales</taxon>
        <taxon>Intrasporangiaceae</taxon>
        <taxon>Pedococcus</taxon>
    </lineage>
</organism>
<dbReference type="Proteomes" id="UP001501326">
    <property type="component" value="Unassembled WGS sequence"/>
</dbReference>
<evidence type="ECO:0000313" key="3">
    <source>
        <dbReference type="EMBL" id="GAA2735219.1"/>
    </source>
</evidence>
<keyword evidence="4" id="KW-1185">Reference proteome</keyword>
<accession>A0ABN3ULL7</accession>
<evidence type="ECO:0000313" key="4">
    <source>
        <dbReference type="Proteomes" id="UP001501326"/>
    </source>
</evidence>
<dbReference type="Gene3D" id="3.30.420.10">
    <property type="entry name" value="Ribonuclease H-like superfamily/Ribonuclease H"/>
    <property type="match status" value="1"/>
</dbReference>
<dbReference type="PROSITE" id="PS50994">
    <property type="entry name" value="INTEGRASE"/>
    <property type="match status" value="1"/>
</dbReference>
<reference evidence="3 4" key="1">
    <citation type="journal article" date="2019" name="Int. J. Syst. Evol. Microbiol.">
        <title>The Global Catalogue of Microorganisms (GCM) 10K type strain sequencing project: providing services to taxonomists for standard genome sequencing and annotation.</title>
        <authorList>
            <consortium name="The Broad Institute Genomics Platform"/>
            <consortium name="The Broad Institute Genome Sequencing Center for Infectious Disease"/>
            <person name="Wu L."/>
            <person name="Ma J."/>
        </authorList>
    </citation>
    <scope>NUCLEOTIDE SEQUENCE [LARGE SCALE GENOMIC DNA]</scope>
    <source>
        <strain evidence="3 4">JCM 16378</strain>
    </source>
</reference>
<name>A0ABN3ULL7_9MICO</name>
<feature type="domain" description="Integrase catalytic" evidence="2">
    <location>
        <begin position="187"/>
        <end position="393"/>
    </location>
</feature>
<comment type="caution">
    <text evidence="3">The sequence shown here is derived from an EMBL/GenBank/DDBJ whole genome shotgun (WGS) entry which is preliminary data.</text>
</comment>
<dbReference type="InterPro" id="IPR036397">
    <property type="entry name" value="RNaseH_sf"/>
</dbReference>
<protein>
    <recommendedName>
        <fullName evidence="2">Integrase catalytic domain-containing protein</fullName>
    </recommendedName>
</protein>
<dbReference type="InterPro" id="IPR001584">
    <property type="entry name" value="Integrase_cat-core"/>
</dbReference>